<evidence type="ECO:0000313" key="1">
    <source>
        <dbReference type="EMBL" id="MCC5447155.1"/>
    </source>
</evidence>
<dbReference type="EMBL" id="QEFP01000025">
    <property type="protein sequence ID" value="PVU68273.1"/>
    <property type="molecule type" value="Genomic_DNA"/>
</dbReference>
<gene>
    <name evidence="1" type="ORF">DDW03_001925</name>
    <name evidence="2" type="ORF">DDW03_02895</name>
</gene>
<dbReference type="RefSeq" id="WP_228615380.1">
    <property type="nucleotide sequence ID" value="NZ_QEFP02000011.1"/>
</dbReference>
<dbReference type="EMBL" id="QEFP02000011">
    <property type="protein sequence ID" value="MCC5447155.1"/>
    <property type="molecule type" value="Genomic_DNA"/>
</dbReference>
<reference evidence="1" key="4">
    <citation type="submission" date="2021-11" db="EMBL/GenBank/DDBJ databases">
        <authorList>
            <person name="Munson-Mcgee J."/>
            <person name="Field E."/>
            <person name="Bateson M."/>
            <person name="Rooney C."/>
            <person name="Stepanauskas R."/>
            <person name="Young M."/>
        </authorList>
    </citation>
    <scope>NUCLEOTIDE SEQUENCE</scope>
    <source>
        <strain evidence="1">SCGC AB-777_F03</strain>
    </source>
</reference>
<proteinExistence type="predicted"/>
<reference evidence="1" key="3">
    <citation type="submission" date="2017-05" db="EMBL/GenBank/DDBJ databases">
        <authorList>
            <person name="Munson-Mcgee J.H."/>
        </authorList>
    </citation>
    <scope>NUCLEOTIDE SEQUENCE</scope>
    <source>
        <strain evidence="1">SCGC AB-777_F03</strain>
    </source>
</reference>
<name>A0A2T9WKB1_NANST</name>
<evidence type="ECO:0000313" key="2">
    <source>
        <dbReference type="EMBL" id="PVU68273.1"/>
    </source>
</evidence>
<comment type="caution">
    <text evidence="2">The sequence shown here is derived from an EMBL/GenBank/DDBJ whole genome shotgun (WGS) entry which is preliminary data.</text>
</comment>
<reference evidence="2" key="2">
    <citation type="submission" date="2017-05" db="EMBL/GenBank/DDBJ databases">
        <authorList>
            <person name="Song R."/>
            <person name="Chenine A.L."/>
            <person name="Ruprecht R.M."/>
        </authorList>
    </citation>
    <scope>NUCLEOTIDE SEQUENCE</scope>
    <source>
        <strain evidence="2">SCGC AB-777_F03</strain>
    </source>
</reference>
<sequence>LKPIEDYEKELKSVRKKVREVASEAQPLLDKLLERMKKLDYSLISEDVKREYGHLICSSTEIFYYGILKGIDSAIDNKKENIDDLKIALEYLMSENRLERSLEAYLKRVEEKFYKETGYTISKLLEGGYKIPGFVRNKDIRDRNVGYLLKTKAKDVLQYLNTFTKLSMKESEKVADVVKNLVKHPERYKKDSGEYMGYKS</sequence>
<feature type="non-terminal residue" evidence="2">
    <location>
        <position position="1"/>
    </location>
</feature>
<accession>A0A2T9WKB1</accession>
<dbReference type="Proteomes" id="UP000245509">
    <property type="component" value="Unassembled WGS sequence"/>
</dbReference>
<organism evidence="2">
    <name type="scientific">Nanobsidianus stetteri</name>
    <dbReference type="NCBI Taxonomy" id="1294122"/>
    <lineage>
        <taxon>Archaea</taxon>
        <taxon>Nanobdellota</taxon>
        <taxon>Candidatus Nanoarchaeia</taxon>
        <taxon>Nanoarchaeales</taxon>
        <taxon>Nanopusillaceae</taxon>
        <taxon>Candidatus Nanobsidianus</taxon>
    </lineage>
</organism>
<reference evidence="2" key="1">
    <citation type="journal article" date="2015" name="Appl. Environ. Microbiol.">
        <title>Nanoarchaeota, Their Sulfolobales Host, and Nanoarchaeota Virus Distribution across Yellowstone National Park Hot Springs.</title>
        <authorList>
            <person name="Munson-McGee J.H."/>
            <person name="Field E.K."/>
            <person name="Bateson M."/>
            <person name="Rooney C."/>
            <person name="Stepanauskas R."/>
            <person name="Young M.J."/>
        </authorList>
    </citation>
    <scope>NUCLEOTIDE SEQUENCE [LARGE SCALE GENOMIC DNA]</scope>
    <source>
        <strain evidence="2">SCGC AB-777_F03</strain>
    </source>
</reference>
<dbReference type="AlphaFoldDB" id="A0A2T9WKB1"/>
<protein>
    <submittedName>
        <fullName evidence="2">Uncharacterized protein</fullName>
    </submittedName>
</protein>